<feature type="non-terminal residue" evidence="1">
    <location>
        <position position="1"/>
    </location>
</feature>
<dbReference type="AlphaFoldDB" id="A0A9N9EHL6"/>
<protein>
    <submittedName>
        <fullName evidence="1">11819_t:CDS:1</fullName>
    </submittedName>
</protein>
<dbReference type="Proteomes" id="UP000789375">
    <property type="component" value="Unassembled WGS sequence"/>
</dbReference>
<gene>
    <name evidence="1" type="ORF">FMOSSE_LOCUS12612</name>
</gene>
<proteinExistence type="predicted"/>
<accession>A0A9N9EHL6</accession>
<sequence>ITSELPASPLEIHVDDTEIFQLKAISLNFLKNTSEIIDKHTPKLDPCHFCDKEILVLPFLSFTEELALAFEDKDSLAGQEEKRTEVTIHDQVTSLIAYVKEIPELSDIINNAKNDDDDGNNNYNSQIR</sequence>
<keyword evidence="2" id="KW-1185">Reference proteome</keyword>
<name>A0A9N9EHL6_FUNMO</name>
<dbReference type="EMBL" id="CAJVPP010006194">
    <property type="protein sequence ID" value="CAG8675206.1"/>
    <property type="molecule type" value="Genomic_DNA"/>
</dbReference>
<evidence type="ECO:0000313" key="1">
    <source>
        <dbReference type="EMBL" id="CAG8675206.1"/>
    </source>
</evidence>
<reference evidence="1" key="1">
    <citation type="submission" date="2021-06" db="EMBL/GenBank/DDBJ databases">
        <authorList>
            <person name="Kallberg Y."/>
            <person name="Tangrot J."/>
            <person name="Rosling A."/>
        </authorList>
    </citation>
    <scope>NUCLEOTIDE SEQUENCE</scope>
    <source>
        <strain evidence="1">87-6 pot B 2015</strain>
    </source>
</reference>
<evidence type="ECO:0000313" key="2">
    <source>
        <dbReference type="Proteomes" id="UP000789375"/>
    </source>
</evidence>
<comment type="caution">
    <text evidence="1">The sequence shown here is derived from an EMBL/GenBank/DDBJ whole genome shotgun (WGS) entry which is preliminary data.</text>
</comment>
<organism evidence="1 2">
    <name type="scientific">Funneliformis mosseae</name>
    <name type="common">Endomycorrhizal fungus</name>
    <name type="synonym">Glomus mosseae</name>
    <dbReference type="NCBI Taxonomy" id="27381"/>
    <lineage>
        <taxon>Eukaryota</taxon>
        <taxon>Fungi</taxon>
        <taxon>Fungi incertae sedis</taxon>
        <taxon>Mucoromycota</taxon>
        <taxon>Glomeromycotina</taxon>
        <taxon>Glomeromycetes</taxon>
        <taxon>Glomerales</taxon>
        <taxon>Glomeraceae</taxon>
        <taxon>Funneliformis</taxon>
    </lineage>
</organism>